<accession>A0A4Z2IQX5</accession>
<gene>
    <name evidence="1" type="ORF">EYF80_009339</name>
</gene>
<proteinExistence type="predicted"/>
<dbReference type="AlphaFoldDB" id="A0A4Z2IQX5"/>
<sequence length="130" mass="14801">MATSTVTGLKEAHSEEMGSVVLDAIMQSGKENTHADIKAELNMFRLVYTCEQLMGWRYQAVNQTHIQIICFWFGDRCFNKFESENKTEESLRAVLPVSVSEPLPVSRLQEPGGSRRVLNRAVLKDLQRKK</sequence>
<dbReference type="EMBL" id="SRLO01000055">
    <property type="protein sequence ID" value="TNN80315.1"/>
    <property type="molecule type" value="Genomic_DNA"/>
</dbReference>
<evidence type="ECO:0000313" key="2">
    <source>
        <dbReference type="Proteomes" id="UP000314294"/>
    </source>
</evidence>
<evidence type="ECO:0000313" key="1">
    <source>
        <dbReference type="EMBL" id="TNN80315.1"/>
    </source>
</evidence>
<dbReference type="Proteomes" id="UP000314294">
    <property type="component" value="Unassembled WGS sequence"/>
</dbReference>
<organism evidence="1 2">
    <name type="scientific">Liparis tanakae</name>
    <name type="common">Tanaka's snailfish</name>
    <dbReference type="NCBI Taxonomy" id="230148"/>
    <lineage>
        <taxon>Eukaryota</taxon>
        <taxon>Metazoa</taxon>
        <taxon>Chordata</taxon>
        <taxon>Craniata</taxon>
        <taxon>Vertebrata</taxon>
        <taxon>Euteleostomi</taxon>
        <taxon>Actinopterygii</taxon>
        <taxon>Neopterygii</taxon>
        <taxon>Teleostei</taxon>
        <taxon>Neoteleostei</taxon>
        <taxon>Acanthomorphata</taxon>
        <taxon>Eupercaria</taxon>
        <taxon>Perciformes</taxon>
        <taxon>Cottioidei</taxon>
        <taxon>Cottales</taxon>
        <taxon>Liparidae</taxon>
        <taxon>Liparis</taxon>
    </lineage>
</organism>
<name>A0A4Z2IQX5_9TELE</name>
<keyword evidence="2" id="KW-1185">Reference proteome</keyword>
<reference evidence="1 2" key="1">
    <citation type="submission" date="2019-03" db="EMBL/GenBank/DDBJ databases">
        <title>First draft genome of Liparis tanakae, snailfish: a comprehensive survey of snailfish specific genes.</title>
        <authorList>
            <person name="Kim W."/>
            <person name="Song I."/>
            <person name="Jeong J.-H."/>
            <person name="Kim D."/>
            <person name="Kim S."/>
            <person name="Ryu S."/>
            <person name="Song J.Y."/>
            <person name="Lee S.K."/>
        </authorList>
    </citation>
    <scope>NUCLEOTIDE SEQUENCE [LARGE SCALE GENOMIC DNA]</scope>
    <source>
        <tissue evidence="1">Muscle</tissue>
    </source>
</reference>
<comment type="caution">
    <text evidence="1">The sequence shown here is derived from an EMBL/GenBank/DDBJ whole genome shotgun (WGS) entry which is preliminary data.</text>
</comment>
<protein>
    <submittedName>
        <fullName evidence="1">Uncharacterized protein</fullName>
    </submittedName>
</protein>